<organism evidence="1 2">
    <name type="scientific">Caldinitratiruptor microaerophilus</name>
    <dbReference type="NCBI Taxonomy" id="671077"/>
    <lineage>
        <taxon>Bacteria</taxon>
        <taxon>Bacillati</taxon>
        <taxon>Bacillota</taxon>
        <taxon>Clostridia</taxon>
        <taxon>Eubacteriales</taxon>
        <taxon>Symbiobacteriaceae</taxon>
        <taxon>Caldinitratiruptor</taxon>
    </lineage>
</organism>
<dbReference type="KEGG" id="cmic:caldi_12020"/>
<sequence length="60" mass="5795">MCDGNTIFALSVGGGSRLSAGGVSAEEDTDIAGSAAADALVIAIINALESVDSIPGFPSL</sequence>
<accession>A0AA35CJ94</accession>
<protein>
    <submittedName>
        <fullName evidence="1">Uncharacterized protein</fullName>
    </submittedName>
</protein>
<dbReference type="AlphaFoldDB" id="A0AA35CJ94"/>
<keyword evidence="2" id="KW-1185">Reference proteome</keyword>
<reference evidence="1" key="1">
    <citation type="submission" date="2022-03" db="EMBL/GenBank/DDBJ databases">
        <title>Complete genome sequence of Caldinitratiruptor microaerophilus.</title>
        <authorList>
            <person name="Mukaiyama R."/>
            <person name="Nishiyama T."/>
            <person name="Ueda K."/>
        </authorList>
    </citation>
    <scope>NUCLEOTIDE SEQUENCE</scope>
    <source>
        <strain evidence="1">JCM 16183</strain>
    </source>
</reference>
<proteinExistence type="predicted"/>
<evidence type="ECO:0000313" key="2">
    <source>
        <dbReference type="Proteomes" id="UP001163687"/>
    </source>
</evidence>
<evidence type="ECO:0000313" key="1">
    <source>
        <dbReference type="EMBL" id="BDG60112.1"/>
    </source>
</evidence>
<dbReference type="Proteomes" id="UP001163687">
    <property type="component" value="Chromosome"/>
</dbReference>
<dbReference type="EMBL" id="AP025628">
    <property type="protein sequence ID" value="BDG60112.1"/>
    <property type="molecule type" value="Genomic_DNA"/>
</dbReference>
<gene>
    <name evidence="1" type="ORF">caldi_12020</name>
</gene>
<name>A0AA35CJ94_9FIRM</name>